<feature type="domain" description="NADP-dependent oxidoreductase" evidence="1">
    <location>
        <begin position="33"/>
        <end position="357"/>
    </location>
</feature>
<accession>A0A367ZJJ1</accession>
<dbReference type="PANTHER" id="PTHR43364:SF1">
    <property type="entry name" value="OXIDOREDUCTASE YDHF"/>
    <property type="match status" value="1"/>
</dbReference>
<protein>
    <submittedName>
        <fullName evidence="2">Putative oxidoreductase</fullName>
    </submittedName>
</protein>
<evidence type="ECO:0000259" key="1">
    <source>
        <dbReference type="Pfam" id="PF00248"/>
    </source>
</evidence>
<dbReference type="Pfam" id="PF00248">
    <property type="entry name" value="Aldo_ket_red"/>
    <property type="match status" value="1"/>
</dbReference>
<gene>
    <name evidence="2" type="ORF">OZSIB_1643</name>
</gene>
<dbReference type="InterPro" id="IPR036812">
    <property type="entry name" value="NAD(P)_OxRdtase_dom_sf"/>
</dbReference>
<evidence type="ECO:0000313" key="2">
    <source>
        <dbReference type="EMBL" id="RCK78266.1"/>
    </source>
</evidence>
<dbReference type="SUPFAM" id="SSF51430">
    <property type="entry name" value="NAD(P)-linked oxidoreductase"/>
    <property type="match status" value="1"/>
</dbReference>
<sequence length="371" mass="41843">MVWLAVAGWANVAFAMEYLEVGEAPGPVLRLSRLIMGTDHLGKVPNEQTIEVLEEAVRLGINAFDTAPIYTDDIEVRLGRWLQTKNRSDLYVITKGGFPRDLGPGTYYSRLRGDARQIMANVFEEASKSRARYGSPIAIYLMHRDDADFQGYRRVERPPTPVATILEALSDPRLRQFYGLIGVSNWETARVEESQRVARDHPGLLRPVCNSPYFSLLEMGSVTIHVGGVQVTHADMMNPEFQKGVRLMTYSPLGGFSIVRPGWEAAKQRALALKQAGDRYWRNVYDAIFHPANEARFRRAEAFAAAFNAKHGTSYTVDQVLNAWVLAHPRTDFVVIGPRTVEQLRRTVQSLELAKHLTPADLDYLYYGERS</sequence>
<proteinExistence type="predicted"/>
<dbReference type="InterPro" id="IPR023210">
    <property type="entry name" value="NADP_OxRdtase_dom"/>
</dbReference>
<organism evidence="2 3">
    <name type="scientific">Candidatus Ozemobacter sibiricus</name>
    <dbReference type="NCBI Taxonomy" id="2268124"/>
    <lineage>
        <taxon>Bacteria</taxon>
        <taxon>Candidatus Ozemobacteria</taxon>
        <taxon>Candidatus Ozemobacterales</taxon>
        <taxon>Candidatus Ozemobacteraceae</taxon>
        <taxon>Candidatus Ozemobacter</taxon>
    </lineage>
</organism>
<dbReference type="GO" id="GO:0005829">
    <property type="term" value="C:cytosol"/>
    <property type="evidence" value="ECO:0007669"/>
    <property type="project" value="TreeGrafter"/>
</dbReference>
<dbReference type="PANTHER" id="PTHR43364">
    <property type="entry name" value="NADH-SPECIFIC METHYLGLYOXAL REDUCTASE-RELATED"/>
    <property type="match status" value="1"/>
</dbReference>
<dbReference type="EMBL" id="QOQW01000025">
    <property type="protein sequence ID" value="RCK78266.1"/>
    <property type="molecule type" value="Genomic_DNA"/>
</dbReference>
<comment type="caution">
    <text evidence="2">The sequence shown here is derived from an EMBL/GenBank/DDBJ whole genome shotgun (WGS) entry which is preliminary data.</text>
</comment>
<dbReference type="InterPro" id="IPR050523">
    <property type="entry name" value="AKR_Detox_Biosynth"/>
</dbReference>
<dbReference type="AlphaFoldDB" id="A0A367ZJJ1"/>
<dbReference type="Proteomes" id="UP000252355">
    <property type="component" value="Unassembled WGS sequence"/>
</dbReference>
<dbReference type="Gene3D" id="3.20.20.100">
    <property type="entry name" value="NADP-dependent oxidoreductase domain"/>
    <property type="match status" value="1"/>
</dbReference>
<name>A0A367ZJJ1_9BACT</name>
<evidence type="ECO:0000313" key="3">
    <source>
        <dbReference type="Proteomes" id="UP000252355"/>
    </source>
</evidence>
<reference evidence="2 3" key="1">
    <citation type="submission" date="2018-05" db="EMBL/GenBank/DDBJ databases">
        <title>A metagenomic window into the 2 km-deep terrestrial subsurface aquifer revealed taxonomically and functionally diverse microbial community comprising novel uncultured bacterial lineages.</title>
        <authorList>
            <person name="Kadnikov V.V."/>
            <person name="Mardanov A.V."/>
            <person name="Beletsky A.V."/>
            <person name="Banks D."/>
            <person name="Pimenov N.V."/>
            <person name="Frank Y.A."/>
            <person name="Karnachuk O.V."/>
            <person name="Ravin N.V."/>
        </authorList>
    </citation>
    <scope>NUCLEOTIDE SEQUENCE [LARGE SCALE GENOMIC DNA]</scope>
    <source>
        <strain evidence="2">BY5</strain>
    </source>
</reference>